<dbReference type="RefSeq" id="WP_174396939.1">
    <property type="nucleotide sequence ID" value="NZ_VBSB01000003.1"/>
</dbReference>
<dbReference type="InterPro" id="IPR016036">
    <property type="entry name" value="Malonyl_transacylase_ACP-bd"/>
</dbReference>
<dbReference type="SUPFAM" id="SSF51735">
    <property type="entry name" value="NAD(P)-binding Rossmann-fold domains"/>
    <property type="match status" value="2"/>
</dbReference>
<dbReference type="Proteomes" id="UP000708347">
    <property type="component" value="Unassembled WGS sequence"/>
</dbReference>
<dbReference type="Pfam" id="PF00501">
    <property type="entry name" value="AMP-binding"/>
    <property type="match status" value="1"/>
</dbReference>
<dbReference type="EMBL" id="VBSB01000003">
    <property type="protein sequence ID" value="NTY59050.1"/>
    <property type="molecule type" value="Genomic_DNA"/>
</dbReference>
<dbReference type="Gene3D" id="3.30.559.10">
    <property type="entry name" value="Chloramphenicol acetyltransferase-like domain"/>
    <property type="match status" value="1"/>
</dbReference>
<evidence type="ECO:0000256" key="2">
    <source>
        <dbReference type="ARBA" id="ARBA00022450"/>
    </source>
</evidence>
<dbReference type="InterPro" id="IPR032821">
    <property type="entry name" value="PKS_assoc"/>
</dbReference>
<evidence type="ECO:0000256" key="6">
    <source>
        <dbReference type="SAM" id="MobiDB-lite"/>
    </source>
</evidence>
<feature type="domain" description="Carrier" evidence="7">
    <location>
        <begin position="2152"/>
        <end position="2234"/>
    </location>
</feature>
<dbReference type="PROSITE" id="PS00012">
    <property type="entry name" value="PHOSPHOPANTETHEINE"/>
    <property type="match status" value="2"/>
</dbReference>
<dbReference type="Pfam" id="PF02801">
    <property type="entry name" value="Ketoacyl-synt_C"/>
    <property type="match status" value="1"/>
</dbReference>
<sequence length="2698" mass="286539">MDESSLPGVLRERARTQPDERAFTYVDYELDPAGVAETLTWAQLYRRTSNVSRALRSCGSTGDRAVILAPQGFEYLLAFLGALEAGQIAVPLPLPVSGSEDERVSSVLLDASPSAILTTSAVVGSLAEYLRPSAGQAAPSVVEVDLLDLDLEVESGAETASLPSVAHLQYTSGSTRTPAGVMVSHKNLRVNCEQLLSVYYEHGVPPNSTVVSWLPFFHDMGLITNIAVPLFGGFRTVLTSPPAFLQRPARWMQLMAGNSEVLSAGPNIAFELAAAKTSDDDLAGLDLAGVRNIINGAERVNPRTLRRFAERFARFNFHPEALRPSYGLAEAVVYVTATKAGQPPQTVHFESDKLIAGEASRCASGEGTSLVSYALPPSPTVRIVNPDTRVECPAGTVGEIWVHGDNVCDGYWQKPEETERTFGAELVDPSDGTPESPWLRTGDLGFASDDELFIVGRIKDLLIVYGRNYAPDDIEATIQEITAGRVVAVAVSDEDGVEKLVTIVEFKSRGDSEEAAQRVTDVKRKITAAVSRTHELGIADLVMVPPHSIPLTTSGKVRRRDSLKLYLGGKFTRLDEVIAAPKRRAAKDTDATPEADSGWSQRLRTLRAQQQDILLGLVSAQVATVLDNLSPDDVDPEVPFQDLGFDSVKATELIDRLKNVTALTLPPTLAFDHPTPNALATHLGHLLSGSIPAAAHAASRDASTEPIAVVGMACRFPGGVESAAGLWDVVASGRDVLGPFPADRGWNLADLFDPDPDAVGKTYTRVGGFLAEAADFDAEFFAISDREARTMDPQQRLLLEVCWEALENARIDPAGLAGSKTGVFLGAWAQEYGAGGSEGAEGYAMTGGSPSVASGRISYTLGLQGPAITVDTACSSSLVATHLACQSLHSGESSMALAGGVTVMAAPSVFTEFARQRGLAVDGRCKAFSAEADGTGWGEGAAMVVLERLSDARRNNHPVLAVIAGSAVNSDGASNGLSAPNGPAQQRVITEAAANAGVGLDQVDVVEAHGTGTTLGDPIEAGALLATYGAARGDSHPLWLGSIKSNIGHTQAAAGVAGIIKMIEALNHDTLPPTLHVDHPSPGIDWSTRTVRLLTEGVPWPETDHPRTAAVSSFGISGTNAHLILQQPPAAEPVERTATARDDFGVRMWPISARTPAALCAQANRLRHFLTGNPDLDLTDVAYSLGATRAHHPYRAAIATPADSGTARDDLLGALDALRSDEPHPHLVRHHFLARLRRKTVFVLPGQGAQYAGMGRELYEHHRVFAETVDACDEALRPLAGWSVREVLRQEPSAPALDRVDVVQPVLFTMMVSLAEVLAGYGIVPDAVIGHSQGEIAAAYIAGALSLPEAVAVVARRSQALRALGGTGGMASVLLAAERVEPLLQPWGDALSIAAVNGPSHTIVSGDPAALEEFSAACDREGIHFRLIAVDYASHSAQVEPARERLLAELADLKPTASNIPLYSTVGGALDTHPLDTTTMTAEYWYRNLREPVRFHDRVVQLLAAGQTTFVELSPHPVLAPAITDTVTQSTDSAQSAVIITLHRDRSDRDSLATALAQLHTHGQSPAWAALYPGARSVELPTYAFQHRHYWITPTPVASAVSSPAEGALWQAIDDDAVDTVAELLGLSDGDSAAAPLGTVVHAMRQWRSTLGLRSAANKLRYQVNWRAVTPNTFPATRRRWLVLASTDHADDGWITGLSERYADSVELLTVDPSEVDRSSLSALLATAATRAHCDGIISFLATDDREHPDFPGLSVGVLATLLVAQAHCDSGLGLPLWVVTHNGVSVSPDDAARPSQSAVWGLGQSACLEHPDLWGGLIDLPPSATPRDIEQLYAIVSCPQAEDQLAIRSHGVSARRLIEASLPSELLDRPHSWNPSGPALVTGATGRLGKHLAGWLAEAGANPIVLLSRSAATDPQLAELESELQARGVTTTSVSVDLTDRSALAAVLTDIRSAHGPIQTVVHAAAAIGWNTITDLTAEVFYDSYAAKAVGAEHLVELLDDEPPETFILFSSAAATWGGAYQGAYAAANAHIDGLATRLRANGRTVLAPAFGLWADESGNMPPEVLDSFERIGLNEIPPATALAALQEAVEAHDTLMTIADVSWDRFLPAFNARRSHPLFNDVVSRSDTTETTSSTAAASASALRETLAAQTSEQQRHTLTAMVAGSAAAVLAHPDPDALHNDVAFKDLGIDSLTAVELRNSLATRTGLSLPATLVFDHPTTTSLVAHLADLLSDTTAPTVAATATSTSNEVARDNRLALVDQASYLAERAVHSALIQFTWVYNRGVDVDGLRRFHRNLGVGLLGRRIERSPIPFARHRWVLSPASEDIDFAATPRRRDEISEWADERARLPIDAEHGPGWHLGVLPLEDGGAAVTLVVSHNIADGMAVGRAIADAVEGRTPDLGYPPAGSRTRGRAFREDLRLTVTELPAIPRAMMAVLRRARQGRDELTSPSKGALPARRTAGNAQAAEVPVLTAFVDLADWDARAKELGGNSNSLAAGFACRLAARVGHVNADGTVTLRLPVTIRTEDDNSGNALTAVDVRADPSHAVTELGELHAKITQATLEAMDNSDEFLAPLPLVPMTPKWVIRKLAGAVAGGAGLVTCSNVGDMPPAVNRPDGSDADYVYVTPVEPGITKSTLEVFDGRLLVVSGRLRGKVVITISAYLLGGPHSKAELREIISQTFAEFDLTAEMDYK</sequence>
<feature type="domain" description="Carrier" evidence="7">
    <location>
        <begin position="612"/>
        <end position="687"/>
    </location>
</feature>
<keyword evidence="4" id="KW-0808">Transferase</keyword>
<evidence type="ECO:0000259" key="8">
    <source>
        <dbReference type="PROSITE" id="PS52004"/>
    </source>
</evidence>
<dbReference type="InterPro" id="IPR013968">
    <property type="entry name" value="PKS_KR"/>
</dbReference>
<dbReference type="InterPro" id="IPR001227">
    <property type="entry name" value="Ac_transferase_dom_sf"/>
</dbReference>
<dbReference type="InterPro" id="IPR016035">
    <property type="entry name" value="Acyl_Trfase/lysoPLipase"/>
</dbReference>
<dbReference type="Pfam" id="PF08659">
    <property type="entry name" value="KR"/>
    <property type="match status" value="1"/>
</dbReference>
<dbReference type="InterPro" id="IPR006162">
    <property type="entry name" value="Ppantetheine_attach_site"/>
</dbReference>
<dbReference type="InterPro" id="IPR036291">
    <property type="entry name" value="NAD(P)-bd_dom_sf"/>
</dbReference>
<dbReference type="Gene3D" id="3.40.50.720">
    <property type="entry name" value="NAD(P)-binding Rossmann-like Domain"/>
    <property type="match status" value="1"/>
</dbReference>
<dbReference type="NCBIfam" id="NF045894">
    <property type="entry name" value="PKS_plus_SDR"/>
    <property type="match status" value="1"/>
</dbReference>
<name>A0ABX2JNJ9_9MYCO</name>
<dbReference type="InterPro" id="IPR023213">
    <property type="entry name" value="CAT-like_dom_sf"/>
</dbReference>
<keyword evidence="10" id="KW-1185">Reference proteome</keyword>
<gene>
    <name evidence="9" type="ORF">FEG63_05700</name>
</gene>
<dbReference type="CDD" id="cd00833">
    <property type="entry name" value="PKS"/>
    <property type="match status" value="1"/>
</dbReference>
<evidence type="ECO:0000256" key="5">
    <source>
        <dbReference type="ARBA" id="ARBA00023315"/>
    </source>
</evidence>
<dbReference type="SUPFAM" id="SSF47336">
    <property type="entry name" value="ACP-like"/>
    <property type="match status" value="2"/>
</dbReference>
<dbReference type="InterPro" id="IPR014031">
    <property type="entry name" value="Ketoacyl_synth_C"/>
</dbReference>
<dbReference type="Pfam" id="PF00698">
    <property type="entry name" value="Acyl_transf_1"/>
    <property type="match status" value="1"/>
</dbReference>
<accession>A0ABX2JNJ9</accession>
<dbReference type="InterPro" id="IPR057326">
    <property type="entry name" value="KR_dom"/>
</dbReference>
<dbReference type="PROSITE" id="PS52004">
    <property type="entry name" value="KS3_2"/>
    <property type="match status" value="1"/>
</dbReference>
<dbReference type="InterPro" id="IPR045851">
    <property type="entry name" value="AMP-bd_C_sf"/>
</dbReference>
<dbReference type="SMART" id="SM00827">
    <property type="entry name" value="PKS_AT"/>
    <property type="match status" value="1"/>
</dbReference>
<evidence type="ECO:0000313" key="9">
    <source>
        <dbReference type="EMBL" id="NTY59050.1"/>
    </source>
</evidence>
<dbReference type="InterPro" id="IPR040097">
    <property type="entry name" value="FAAL/FAAC"/>
</dbReference>
<dbReference type="InterPro" id="IPR016039">
    <property type="entry name" value="Thiolase-like"/>
</dbReference>
<dbReference type="PANTHER" id="PTHR43775:SF51">
    <property type="entry name" value="INACTIVE PHENOLPHTHIOCEROL SYNTHESIS POLYKETIDE SYNTHASE TYPE I PKS1-RELATED"/>
    <property type="match status" value="1"/>
</dbReference>
<dbReference type="Pfam" id="PF16197">
    <property type="entry name" value="KAsynt_C_assoc"/>
    <property type="match status" value="1"/>
</dbReference>
<dbReference type="Pfam" id="PF00109">
    <property type="entry name" value="ketoacyl-synt"/>
    <property type="match status" value="1"/>
</dbReference>
<evidence type="ECO:0000259" key="7">
    <source>
        <dbReference type="PROSITE" id="PS50075"/>
    </source>
</evidence>
<keyword evidence="2" id="KW-0596">Phosphopantetheine</keyword>
<dbReference type="SUPFAM" id="SSF52777">
    <property type="entry name" value="CoA-dependent acyltransferases"/>
    <property type="match status" value="1"/>
</dbReference>
<dbReference type="NCBIfam" id="NF004509">
    <property type="entry name" value="PRK05850.1"/>
    <property type="match status" value="1"/>
</dbReference>
<dbReference type="SMART" id="SM00822">
    <property type="entry name" value="PKS_KR"/>
    <property type="match status" value="1"/>
</dbReference>
<dbReference type="InterPro" id="IPR014043">
    <property type="entry name" value="Acyl_transferase_dom"/>
</dbReference>
<comment type="caution">
    <text evidence="9">The sequence shown here is derived from an EMBL/GenBank/DDBJ whole genome shotgun (WGS) entry which is preliminary data.</text>
</comment>
<dbReference type="SMART" id="SM00823">
    <property type="entry name" value="PKS_PP"/>
    <property type="match status" value="2"/>
</dbReference>
<proteinExistence type="predicted"/>
<dbReference type="SMART" id="SM00825">
    <property type="entry name" value="PKS_KS"/>
    <property type="match status" value="1"/>
</dbReference>
<feature type="region of interest" description="Disordered" evidence="6">
    <location>
        <begin position="2445"/>
        <end position="2465"/>
    </location>
</feature>
<dbReference type="InterPro" id="IPR042099">
    <property type="entry name" value="ANL_N_sf"/>
</dbReference>
<dbReference type="Gene3D" id="3.40.50.12780">
    <property type="entry name" value="N-terminal domain of ligase-like"/>
    <property type="match status" value="1"/>
</dbReference>
<dbReference type="InterPro" id="IPR036736">
    <property type="entry name" value="ACP-like_sf"/>
</dbReference>
<keyword evidence="3" id="KW-0597">Phosphoprotein</keyword>
<protein>
    <submittedName>
        <fullName evidence="9">SDR family NAD(P)-dependent oxidoreductase</fullName>
    </submittedName>
</protein>
<dbReference type="InterPro" id="IPR014030">
    <property type="entry name" value="Ketoacyl_synth_N"/>
</dbReference>
<reference evidence="9 10" key="1">
    <citation type="submission" date="2019-05" db="EMBL/GenBank/DDBJ databases">
        <title>Mycolicibacterium sphagni ENV482 genome assembly.</title>
        <authorList>
            <person name="Chen W."/>
            <person name="Faulkner N.W."/>
            <person name="Hyman M.R."/>
        </authorList>
    </citation>
    <scope>NUCLEOTIDE SEQUENCE [LARGE SCALE GENOMIC DNA]</scope>
    <source>
        <strain evidence="9 10">ENV482</strain>
    </source>
</reference>
<dbReference type="SUPFAM" id="SSF52151">
    <property type="entry name" value="FabD/lysophospholipase-like"/>
    <property type="match status" value="1"/>
</dbReference>
<dbReference type="Gene3D" id="1.10.1200.10">
    <property type="entry name" value="ACP-like"/>
    <property type="match status" value="2"/>
</dbReference>
<dbReference type="InterPro" id="IPR009081">
    <property type="entry name" value="PP-bd_ACP"/>
</dbReference>
<organism evidence="9 10">
    <name type="scientific">Mycolicibacterium sphagni</name>
    <dbReference type="NCBI Taxonomy" id="1786"/>
    <lineage>
        <taxon>Bacteria</taxon>
        <taxon>Bacillati</taxon>
        <taxon>Actinomycetota</taxon>
        <taxon>Actinomycetes</taxon>
        <taxon>Mycobacteriales</taxon>
        <taxon>Mycobacteriaceae</taxon>
        <taxon>Mycolicibacterium</taxon>
    </lineage>
</organism>
<dbReference type="SUPFAM" id="SSF53901">
    <property type="entry name" value="Thiolase-like"/>
    <property type="match status" value="1"/>
</dbReference>
<dbReference type="CDD" id="cd08952">
    <property type="entry name" value="KR_1_SDR_x"/>
    <property type="match status" value="1"/>
</dbReference>
<evidence type="ECO:0000313" key="10">
    <source>
        <dbReference type="Proteomes" id="UP000708347"/>
    </source>
</evidence>
<evidence type="ECO:0000256" key="3">
    <source>
        <dbReference type="ARBA" id="ARBA00022553"/>
    </source>
</evidence>
<dbReference type="Gene3D" id="3.40.366.10">
    <property type="entry name" value="Malonyl-Coenzyme A Acyl Carrier Protein, domain 2"/>
    <property type="match status" value="1"/>
</dbReference>
<dbReference type="Pfam" id="PF00550">
    <property type="entry name" value="PP-binding"/>
    <property type="match status" value="2"/>
</dbReference>
<dbReference type="CDD" id="cd05931">
    <property type="entry name" value="FAAL"/>
    <property type="match status" value="1"/>
</dbReference>
<dbReference type="Gene3D" id="3.40.47.10">
    <property type="match status" value="1"/>
</dbReference>
<evidence type="ECO:0000256" key="1">
    <source>
        <dbReference type="ARBA" id="ARBA00001957"/>
    </source>
</evidence>
<dbReference type="InterPro" id="IPR020806">
    <property type="entry name" value="PKS_PP-bd"/>
</dbReference>
<feature type="domain" description="Ketosynthase family 3 (KS3)" evidence="8">
    <location>
        <begin position="704"/>
        <end position="1127"/>
    </location>
</feature>
<dbReference type="PANTHER" id="PTHR43775">
    <property type="entry name" value="FATTY ACID SYNTHASE"/>
    <property type="match status" value="1"/>
</dbReference>
<dbReference type="Gene3D" id="3.30.300.30">
    <property type="match status" value="1"/>
</dbReference>
<dbReference type="Gene3D" id="3.30.70.3290">
    <property type="match status" value="1"/>
</dbReference>
<dbReference type="SUPFAM" id="SSF56801">
    <property type="entry name" value="Acetyl-CoA synthetase-like"/>
    <property type="match status" value="1"/>
</dbReference>
<evidence type="ECO:0000256" key="4">
    <source>
        <dbReference type="ARBA" id="ARBA00022679"/>
    </source>
</evidence>
<dbReference type="SUPFAM" id="SSF55048">
    <property type="entry name" value="Probable ACP-binding domain of malonyl-CoA ACP transacylase"/>
    <property type="match status" value="1"/>
</dbReference>
<dbReference type="SMART" id="SM01294">
    <property type="entry name" value="PKS_PP_betabranch"/>
    <property type="match status" value="2"/>
</dbReference>
<dbReference type="InterPro" id="IPR000873">
    <property type="entry name" value="AMP-dep_synth/lig_dom"/>
</dbReference>
<dbReference type="InterPro" id="IPR020841">
    <property type="entry name" value="PKS_Beta-ketoAc_synthase_dom"/>
</dbReference>
<dbReference type="PROSITE" id="PS50075">
    <property type="entry name" value="CARRIER"/>
    <property type="match status" value="2"/>
</dbReference>
<keyword evidence="5" id="KW-0012">Acyltransferase</keyword>
<dbReference type="InterPro" id="IPR050091">
    <property type="entry name" value="PKS_NRPS_Biosynth_Enz"/>
</dbReference>
<comment type="cofactor">
    <cofactor evidence="1">
        <name>pantetheine 4'-phosphate</name>
        <dbReference type="ChEBI" id="CHEBI:47942"/>
    </cofactor>
</comment>